<evidence type="ECO:0000313" key="2">
    <source>
        <dbReference type="Proteomes" id="UP001164459"/>
    </source>
</evidence>
<gene>
    <name evidence="1" type="ORF">O0S08_14020</name>
</gene>
<accession>A0ABY7HD87</accession>
<reference evidence="1" key="1">
    <citation type="submission" date="2022-11" db="EMBL/GenBank/DDBJ databases">
        <title>Minimal conservation of predation-associated metabolite biosynthetic gene clusters underscores biosynthetic potential of Myxococcota including descriptions for ten novel species: Archangium lansinium sp. nov., Myxococcus landrumus sp. nov., Nannocystis bai.</title>
        <authorList>
            <person name="Ahearne A."/>
            <person name="Stevens C."/>
            <person name="Dowd S."/>
        </authorList>
    </citation>
    <scope>NUCLEOTIDE SEQUENCE</scope>
    <source>
        <strain evidence="1">Fl3</strain>
    </source>
</reference>
<proteinExistence type="predicted"/>
<protein>
    <submittedName>
        <fullName evidence="1">Uncharacterized protein</fullName>
    </submittedName>
</protein>
<name>A0ABY7HD87_9BACT</name>
<organism evidence="1 2">
    <name type="scientific">Nannocystis punicea</name>
    <dbReference type="NCBI Taxonomy" id="2995304"/>
    <lineage>
        <taxon>Bacteria</taxon>
        <taxon>Pseudomonadati</taxon>
        <taxon>Myxococcota</taxon>
        <taxon>Polyangia</taxon>
        <taxon>Nannocystales</taxon>
        <taxon>Nannocystaceae</taxon>
        <taxon>Nannocystis</taxon>
    </lineage>
</organism>
<keyword evidence="2" id="KW-1185">Reference proteome</keyword>
<dbReference type="Proteomes" id="UP001164459">
    <property type="component" value="Chromosome"/>
</dbReference>
<evidence type="ECO:0000313" key="1">
    <source>
        <dbReference type="EMBL" id="WAS97260.1"/>
    </source>
</evidence>
<dbReference type="RefSeq" id="WP_269039623.1">
    <property type="nucleotide sequence ID" value="NZ_CP114040.1"/>
</dbReference>
<dbReference type="EMBL" id="CP114040">
    <property type="protein sequence ID" value="WAS97260.1"/>
    <property type="molecule type" value="Genomic_DNA"/>
</dbReference>
<sequence length="194" mass="21117">MSDDWDILDHGPAAIVAAARAHAPLNWSVLAQACARRAYAAAAACAAPNAPVRVPEAPAAAAGQDVFGWAEATIISYEMAAAKIPDAFARQGRQLFAHGWRAFCILNGDPDTGKTRRYLAECGAWAKAGLAAFAAPEHFRRLLHEDPRSDAHLEAILLRERLETVRELWRAGLFSPSFDSWFRAAGIKRPTQDE</sequence>